<comment type="subcellular location">
    <subcellularLocation>
        <location evidence="1">Secreted</location>
    </subcellularLocation>
</comment>
<keyword evidence="4" id="KW-0732">Signal</keyword>
<evidence type="ECO:0000256" key="2">
    <source>
        <dbReference type="ARBA" id="ARBA00010575"/>
    </source>
</evidence>
<comment type="similarity">
    <text evidence="2">Belongs to the adrenomedullin family.</text>
</comment>
<organism evidence="6 7">
    <name type="scientific">Echeneis naucrates</name>
    <name type="common">Live sharksucker</name>
    <dbReference type="NCBI Taxonomy" id="173247"/>
    <lineage>
        <taxon>Eukaryota</taxon>
        <taxon>Metazoa</taxon>
        <taxon>Chordata</taxon>
        <taxon>Craniata</taxon>
        <taxon>Vertebrata</taxon>
        <taxon>Euteleostomi</taxon>
        <taxon>Actinopterygii</taxon>
        <taxon>Neopterygii</taxon>
        <taxon>Teleostei</taxon>
        <taxon>Neoteleostei</taxon>
        <taxon>Acanthomorphata</taxon>
        <taxon>Carangaria</taxon>
        <taxon>Carangiformes</taxon>
        <taxon>Echeneidae</taxon>
        <taxon>Echeneis</taxon>
    </lineage>
</organism>
<dbReference type="GO" id="GO:0007189">
    <property type="term" value="P:adenylate cyclase-activating G protein-coupled receptor signaling pathway"/>
    <property type="evidence" value="ECO:0007669"/>
    <property type="project" value="TreeGrafter"/>
</dbReference>
<evidence type="ECO:0000313" key="6">
    <source>
        <dbReference type="Ensembl" id="ENSENLP00000031129.1"/>
    </source>
</evidence>
<proteinExistence type="inferred from homology"/>
<accession>A0A665VHB4</accession>
<evidence type="ECO:0000256" key="3">
    <source>
        <dbReference type="ARBA" id="ARBA00022525"/>
    </source>
</evidence>
<dbReference type="PANTHER" id="PTHR23414">
    <property type="entry name" value="ADRENOMEDULLIN, ADM"/>
    <property type="match status" value="1"/>
</dbReference>
<evidence type="ECO:0000256" key="5">
    <source>
        <dbReference type="ARBA" id="ARBA00023157"/>
    </source>
</evidence>
<name>A0A665VHB4_ECHNA</name>
<reference evidence="6" key="3">
    <citation type="submission" date="2025-09" db="UniProtKB">
        <authorList>
            <consortium name="Ensembl"/>
        </authorList>
    </citation>
    <scope>IDENTIFICATION</scope>
</reference>
<dbReference type="OMA" id="EDGQIIW"/>
<evidence type="ECO:0000256" key="4">
    <source>
        <dbReference type="ARBA" id="ARBA00022729"/>
    </source>
</evidence>
<dbReference type="GO" id="GO:0005179">
    <property type="term" value="F:hormone activity"/>
    <property type="evidence" value="ECO:0007669"/>
    <property type="project" value="InterPro"/>
</dbReference>
<dbReference type="InParanoid" id="A0A665VHB4"/>
<sequence length="167" mass="18670">DLKLERRWLKISCHSPLIPSHLFCIVSLHVLCPSLYHRLSLSKGYQFPKPSHAAVSPTVSDVPVATDNHITMGDRNIIWMALQQNEPPPKLSELVLDQSNRMLERTSRGRRHANSGGGRGHSHLMRVGCVLGTCQVQNLSHRLYQLIGQSGREDSSPINPRSPHSYG</sequence>
<dbReference type="AlphaFoldDB" id="A0A665VHB4"/>
<dbReference type="InterPro" id="IPR021116">
    <property type="entry name" value="Calcitonin/adrenomedullin"/>
</dbReference>
<keyword evidence="5" id="KW-1015">Disulfide bond</keyword>
<dbReference type="Proteomes" id="UP000472264">
    <property type="component" value="Chromosome 16"/>
</dbReference>
<dbReference type="GO" id="GO:0005576">
    <property type="term" value="C:extracellular region"/>
    <property type="evidence" value="ECO:0007669"/>
    <property type="project" value="UniProtKB-SubCell"/>
</dbReference>
<keyword evidence="3" id="KW-0964">Secreted</keyword>
<evidence type="ECO:0000313" key="7">
    <source>
        <dbReference type="Proteomes" id="UP000472264"/>
    </source>
</evidence>
<dbReference type="GO" id="GO:0003073">
    <property type="term" value="P:regulation of systemic arterial blood pressure"/>
    <property type="evidence" value="ECO:0007669"/>
    <property type="project" value="TreeGrafter"/>
</dbReference>
<dbReference type="Ensembl" id="ENSENLT00000032032.1">
    <property type="protein sequence ID" value="ENSENLP00000031129.1"/>
    <property type="gene ID" value="ENSENLG00000013772.1"/>
</dbReference>
<dbReference type="PANTHER" id="PTHR23414:SF2">
    <property type="entry name" value="PROTEIN ADM2"/>
    <property type="match status" value="1"/>
</dbReference>
<evidence type="ECO:0000256" key="1">
    <source>
        <dbReference type="ARBA" id="ARBA00004613"/>
    </source>
</evidence>
<reference evidence="6" key="2">
    <citation type="submission" date="2025-08" db="UniProtKB">
        <authorList>
            <consortium name="Ensembl"/>
        </authorList>
    </citation>
    <scope>IDENTIFICATION</scope>
</reference>
<dbReference type="GO" id="GO:0010460">
    <property type="term" value="P:positive regulation of heart rate"/>
    <property type="evidence" value="ECO:0007669"/>
    <property type="project" value="TreeGrafter"/>
</dbReference>
<keyword evidence="7" id="KW-1185">Reference proteome</keyword>
<protein>
    <submittedName>
        <fullName evidence="6">Adrenomedullin 2b</fullName>
    </submittedName>
</protein>
<reference evidence="6" key="1">
    <citation type="submission" date="2021-04" db="EMBL/GenBank/DDBJ databases">
        <authorList>
            <consortium name="Wellcome Sanger Institute Data Sharing"/>
        </authorList>
    </citation>
    <scope>NUCLEOTIDE SEQUENCE [LARGE SCALE GENOMIC DNA]</scope>
</reference>
<dbReference type="InterPro" id="IPR051665">
    <property type="entry name" value="Adrenomedullin-reg_peptide"/>
</dbReference>
<dbReference type="Pfam" id="PF00214">
    <property type="entry name" value="Calc_CGRP_IAPP"/>
    <property type="match status" value="1"/>
</dbReference>